<dbReference type="Proteomes" id="UP000778578">
    <property type="component" value="Unassembled WGS sequence"/>
</dbReference>
<dbReference type="Gene3D" id="3.10.450.50">
    <property type="match status" value="1"/>
</dbReference>
<comment type="caution">
    <text evidence="2">The sequence shown here is derived from an EMBL/GenBank/DDBJ whole genome shotgun (WGS) entry which is preliminary data.</text>
</comment>
<reference evidence="2 3" key="1">
    <citation type="submission" date="2021-08" db="EMBL/GenBank/DDBJ databases">
        <title>WGS of actinomycetes from Thailand.</title>
        <authorList>
            <person name="Thawai C."/>
        </authorList>
    </citation>
    <scope>NUCLEOTIDE SEQUENCE [LARGE SCALE GENOMIC DNA]</scope>
    <source>
        <strain evidence="2 3">PLK6-54</strain>
    </source>
</reference>
<dbReference type="SUPFAM" id="SSF54427">
    <property type="entry name" value="NTF2-like"/>
    <property type="match status" value="1"/>
</dbReference>
<keyword evidence="3" id="KW-1185">Reference proteome</keyword>
<dbReference type="RefSeq" id="WP_222965152.1">
    <property type="nucleotide sequence ID" value="NZ_JAINZZ010000029.1"/>
</dbReference>
<accession>A0ABS7QAX9</accession>
<feature type="domain" description="SnoaL-like" evidence="1">
    <location>
        <begin position="3"/>
        <end position="134"/>
    </location>
</feature>
<evidence type="ECO:0000313" key="3">
    <source>
        <dbReference type="Proteomes" id="UP000778578"/>
    </source>
</evidence>
<protein>
    <submittedName>
        <fullName evidence="2">Nuclear transport factor 2 family protein</fullName>
    </submittedName>
</protein>
<dbReference type="InterPro" id="IPR032710">
    <property type="entry name" value="NTF2-like_dom_sf"/>
</dbReference>
<gene>
    <name evidence="2" type="ORF">K7862_21985</name>
</gene>
<name>A0ABS7QAX9_9ACTN</name>
<sequence length="149" mass="16307">MSEERRIQQVLARYAQAVNRRDGAGLAALFDDDGRVDISRDGSGTPEAFLILTGRQEIADAVTGKTFPPGARGRALIHGFVVDIDGNEATVEALFEEFVVLPGDDSAPTRTVIEESGEYHSTLRRTGGQWKLVHHRVVLDAELRRDHAG</sequence>
<organism evidence="2 3">
    <name type="scientific">Actinacidiphila acidipaludis</name>
    <dbReference type="NCBI Taxonomy" id="2873382"/>
    <lineage>
        <taxon>Bacteria</taxon>
        <taxon>Bacillati</taxon>
        <taxon>Actinomycetota</taxon>
        <taxon>Actinomycetes</taxon>
        <taxon>Kitasatosporales</taxon>
        <taxon>Streptomycetaceae</taxon>
        <taxon>Actinacidiphila</taxon>
    </lineage>
</organism>
<dbReference type="InterPro" id="IPR037401">
    <property type="entry name" value="SnoaL-like"/>
</dbReference>
<dbReference type="EMBL" id="JAINZZ010000029">
    <property type="protein sequence ID" value="MBY8880283.1"/>
    <property type="molecule type" value="Genomic_DNA"/>
</dbReference>
<evidence type="ECO:0000313" key="2">
    <source>
        <dbReference type="EMBL" id="MBY8880283.1"/>
    </source>
</evidence>
<proteinExistence type="predicted"/>
<dbReference type="CDD" id="cd00531">
    <property type="entry name" value="NTF2_like"/>
    <property type="match status" value="1"/>
</dbReference>
<evidence type="ECO:0000259" key="1">
    <source>
        <dbReference type="Pfam" id="PF13577"/>
    </source>
</evidence>
<dbReference type="Pfam" id="PF13577">
    <property type="entry name" value="SnoaL_4"/>
    <property type="match status" value="1"/>
</dbReference>